<protein>
    <recommendedName>
        <fullName evidence="5">DNA primase</fullName>
    </recommendedName>
</protein>
<name>A0A9Q2UZI8_RHOHA</name>
<reference evidence="2" key="1">
    <citation type="journal article" date="2020" name="Environ. Microbiol.">
        <title>The novel and transferable erm(51) gene confers Macrolides, Lincosamides, and Streptogramins B (MLSB) resistance to clonal Rhodococcus equi in the environment.</title>
        <authorList>
            <person name="Huber L."/>
            <person name="Giguere S."/>
            <person name="Slovis N.M."/>
            <person name="Alvarez-Narvaez S."/>
            <person name="Hart K.A."/>
            <person name="Greiter M."/>
            <person name="Morris E.R.A."/>
            <person name="Cohen N.D."/>
        </authorList>
    </citation>
    <scope>NUCLEOTIDE SEQUENCE</scope>
    <source>
        <strain evidence="2">Lh_116_1</strain>
        <strain evidence="3">Lh_16_1</strain>
    </source>
</reference>
<dbReference type="Proteomes" id="UP000603463">
    <property type="component" value="Unassembled WGS sequence"/>
</dbReference>
<evidence type="ECO:0008006" key="5">
    <source>
        <dbReference type="Google" id="ProtNLM"/>
    </source>
</evidence>
<dbReference type="EMBL" id="WVBC01000002">
    <property type="protein sequence ID" value="NKT77801.1"/>
    <property type="molecule type" value="Genomic_DNA"/>
</dbReference>
<proteinExistence type="predicted"/>
<feature type="compositionally biased region" description="Basic and acidic residues" evidence="1">
    <location>
        <begin position="146"/>
        <end position="157"/>
    </location>
</feature>
<dbReference type="Proteomes" id="UP000608063">
    <property type="component" value="Unassembled WGS sequence"/>
</dbReference>
<accession>A0A9Q2UZI8</accession>
<feature type="compositionally biased region" description="Basic and acidic residues" evidence="1">
    <location>
        <begin position="200"/>
        <end position="212"/>
    </location>
</feature>
<feature type="region of interest" description="Disordered" evidence="1">
    <location>
        <begin position="114"/>
        <end position="257"/>
    </location>
</feature>
<organism evidence="2 4">
    <name type="scientific">Rhodococcus hoagii</name>
    <name type="common">Corynebacterium equii</name>
    <dbReference type="NCBI Taxonomy" id="43767"/>
    <lineage>
        <taxon>Bacteria</taxon>
        <taxon>Bacillati</taxon>
        <taxon>Actinomycetota</taxon>
        <taxon>Actinomycetes</taxon>
        <taxon>Mycobacteriales</taxon>
        <taxon>Nocardiaceae</taxon>
        <taxon>Prescottella</taxon>
    </lineage>
</organism>
<evidence type="ECO:0000313" key="3">
    <source>
        <dbReference type="EMBL" id="NKW42659.1"/>
    </source>
</evidence>
<evidence type="ECO:0000313" key="2">
    <source>
        <dbReference type="EMBL" id="NKT77801.1"/>
    </source>
</evidence>
<evidence type="ECO:0000313" key="4">
    <source>
        <dbReference type="Proteomes" id="UP000603463"/>
    </source>
</evidence>
<dbReference type="AlphaFoldDB" id="A0A9Q2UZI8"/>
<feature type="compositionally biased region" description="Low complexity" evidence="1">
    <location>
        <begin position="239"/>
        <end position="250"/>
    </location>
</feature>
<evidence type="ECO:0000256" key="1">
    <source>
        <dbReference type="SAM" id="MobiDB-lite"/>
    </source>
</evidence>
<comment type="caution">
    <text evidence="2">The sequence shown here is derived from an EMBL/GenBank/DDBJ whole genome shotgun (WGS) entry which is preliminary data.</text>
</comment>
<feature type="compositionally biased region" description="Polar residues" evidence="1">
    <location>
        <begin position="158"/>
        <end position="170"/>
    </location>
</feature>
<dbReference type="EMBL" id="WVDC01000005">
    <property type="protein sequence ID" value="NKW42659.1"/>
    <property type="molecule type" value="Genomic_DNA"/>
</dbReference>
<gene>
    <name evidence="2" type="ORF">GS882_06205</name>
    <name evidence="3" type="ORF">GS947_13835</name>
</gene>
<sequence length="257" mass="26686">MSLPRTKEQVMKGGMRVALGVAAGYFLGRTRKMKVALMLAGAGATGRLPDNSRQLVREGIKRLGESAEVGKLTESVRGELTDAAKRAAVAAASNRIDALTNRIEGVGSGVGESVGKVGEDVGDTVGKVGEGLLGGGKDDADEEEQDGKAEKGEKDTATAESATPKSGSSRQRTKRTKSAADTDDADTGDAGGTESDEDVGSDHEEGRDDAAPRRRSSARGSAARRGTPRTRKDSESTSRTRTRSATAADAPVRRTGR</sequence>